<keyword evidence="2" id="KW-1185">Reference proteome</keyword>
<evidence type="ECO:0000259" key="1">
    <source>
        <dbReference type="PROSITE" id="PS51834"/>
    </source>
</evidence>
<protein>
    <submittedName>
        <fullName evidence="3">UDENN FLCN/SMCR8-type domain-containing protein</fullName>
    </submittedName>
</protein>
<dbReference type="WBParaSite" id="PDA_v2.g20144.t1">
    <property type="protein sequence ID" value="PDA_v2.g20144.t1"/>
    <property type="gene ID" value="PDA_v2.g20144"/>
</dbReference>
<organism evidence="2 3">
    <name type="scientific">Panagrolaimus davidi</name>
    <dbReference type="NCBI Taxonomy" id="227884"/>
    <lineage>
        <taxon>Eukaryota</taxon>
        <taxon>Metazoa</taxon>
        <taxon>Ecdysozoa</taxon>
        <taxon>Nematoda</taxon>
        <taxon>Chromadorea</taxon>
        <taxon>Rhabditida</taxon>
        <taxon>Tylenchina</taxon>
        <taxon>Panagrolaimomorpha</taxon>
        <taxon>Panagrolaimoidea</taxon>
        <taxon>Panagrolaimidae</taxon>
        <taxon>Panagrolaimus</taxon>
    </lineage>
</organism>
<dbReference type="AlphaFoldDB" id="A0A914PNP8"/>
<accession>A0A914PNP8</accession>
<dbReference type="Proteomes" id="UP000887578">
    <property type="component" value="Unplaced"/>
</dbReference>
<reference evidence="3" key="1">
    <citation type="submission" date="2022-11" db="UniProtKB">
        <authorList>
            <consortium name="WormBaseParasite"/>
        </authorList>
    </citation>
    <scope>IDENTIFICATION</scope>
</reference>
<dbReference type="InterPro" id="IPR037521">
    <property type="entry name" value="FLCN/SMCR8_DENN"/>
</dbReference>
<proteinExistence type="predicted"/>
<sequence>MPSQLETFVSQLVCPQIKADPFRRVSPVKESALVLVEFCQVLGPKPVKWFPENVKTFDFDQIALWLMSAENEHGSTVKIFNQQLGIFAIIQYSTLLDITARAFQVCLNKYFFAQNKILETICFSIYLWRRNFPTTFKTFC</sequence>
<evidence type="ECO:0000313" key="3">
    <source>
        <dbReference type="WBParaSite" id="PDA_v2.g20144.t1"/>
    </source>
</evidence>
<feature type="domain" description="UDENN FLCN/SMCR8-type" evidence="1">
    <location>
        <begin position="23"/>
        <end position="140"/>
    </location>
</feature>
<dbReference type="PROSITE" id="PS51834">
    <property type="entry name" value="DENN_FLCN_SMCR8"/>
    <property type="match status" value="1"/>
</dbReference>
<name>A0A914PNP8_9BILA</name>
<evidence type="ECO:0000313" key="2">
    <source>
        <dbReference type="Proteomes" id="UP000887578"/>
    </source>
</evidence>